<dbReference type="AlphaFoldDB" id="A0A4V1IY44"/>
<feature type="compositionally biased region" description="Low complexity" evidence="1">
    <location>
        <begin position="201"/>
        <end position="220"/>
    </location>
</feature>
<dbReference type="Proteomes" id="UP000267251">
    <property type="component" value="Unassembled WGS sequence"/>
</dbReference>
<feature type="compositionally biased region" description="Low complexity" evidence="1">
    <location>
        <begin position="97"/>
        <end position="115"/>
    </location>
</feature>
<organism evidence="2 3">
    <name type="scientific">Piptocephalis cylindrospora</name>
    <dbReference type="NCBI Taxonomy" id="1907219"/>
    <lineage>
        <taxon>Eukaryota</taxon>
        <taxon>Fungi</taxon>
        <taxon>Fungi incertae sedis</taxon>
        <taxon>Zoopagomycota</taxon>
        <taxon>Zoopagomycotina</taxon>
        <taxon>Zoopagomycetes</taxon>
        <taxon>Zoopagales</taxon>
        <taxon>Piptocephalidaceae</taxon>
        <taxon>Piptocephalis</taxon>
    </lineage>
</organism>
<sequence>MGKWIELSGEAELNRKCQTLFEEVSSKALKSDWDFTYEDFTRTLDPNDRFVRRLFEFLIKETAMRYRKLRPSSTQPHSGPVSVIPEATNGTLRRSYRASSGSSTSSPFSSQSRLSGGRGDRVRHVGSASVDMSPLSHFPDGTLRQARQEGFDQRVAFLDPSTPFPSSPSSSRPMDVQMSLAGVDERTEEALNAFYRTSSLPSDAQISPSISSPPLAPASSFRPVLQSPPAEYYTAMGREEEGEEEDGDMREDTLQMDMGDDWALGPRQFSSPAPTITTSPSGANRPRAPSPRFPRTSPAGWHQNSPYPRHYAGTELPSGLSEGQEDEGRSGRDLRIYDLHNFPVRSTSSPGSHPVNHVRLSRVHPSIPEAPALAAYREARHPRTTRPDGSMP</sequence>
<evidence type="ECO:0000313" key="2">
    <source>
        <dbReference type="EMBL" id="RKP13269.1"/>
    </source>
</evidence>
<feature type="region of interest" description="Disordered" evidence="1">
    <location>
        <begin position="258"/>
        <end position="392"/>
    </location>
</feature>
<gene>
    <name evidence="2" type="ORF">BJ684DRAFT_20225</name>
</gene>
<protein>
    <submittedName>
        <fullName evidence="2">Uncharacterized protein</fullName>
    </submittedName>
</protein>
<feature type="compositionally biased region" description="Low complexity" evidence="1">
    <location>
        <begin position="270"/>
        <end position="281"/>
    </location>
</feature>
<reference evidence="3" key="1">
    <citation type="journal article" date="2018" name="Nat. Microbiol.">
        <title>Leveraging single-cell genomics to expand the fungal tree of life.</title>
        <authorList>
            <person name="Ahrendt S.R."/>
            <person name="Quandt C.A."/>
            <person name="Ciobanu D."/>
            <person name="Clum A."/>
            <person name="Salamov A."/>
            <person name="Andreopoulos B."/>
            <person name="Cheng J.F."/>
            <person name="Woyke T."/>
            <person name="Pelin A."/>
            <person name="Henrissat B."/>
            <person name="Reynolds N.K."/>
            <person name="Benny G.L."/>
            <person name="Smith M.E."/>
            <person name="James T.Y."/>
            <person name="Grigoriev I.V."/>
        </authorList>
    </citation>
    <scope>NUCLEOTIDE SEQUENCE [LARGE SCALE GENOMIC DNA]</scope>
</reference>
<feature type="compositionally biased region" description="Basic and acidic residues" evidence="1">
    <location>
        <begin position="326"/>
        <end position="338"/>
    </location>
</feature>
<feature type="region of interest" description="Disordered" evidence="1">
    <location>
        <begin position="201"/>
        <end position="223"/>
    </location>
</feature>
<evidence type="ECO:0000256" key="1">
    <source>
        <dbReference type="SAM" id="MobiDB-lite"/>
    </source>
</evidence>
<dbReference type="EMBL" id="KZ988064">
    <property type="protein sequence ID" value="RKP13269.1"/>
    <property type="molecule type" value="Genomic_DNA"/>
</dbReference>
<name>A0A4V1IY44_9FUNG</name>
<accession>A0A4V1IY44</accession>
<feature type="region of interest" description="Disordered" evidence="1">
    <location>
        <begin position="69"/>
        <end position="141"/>
    </location>
</feature>
<dbReference type="OrthoDB" id="21608at2759"/>
<proteinExistence type="predicted"/>
<keyword evidence="3" id="KW-1185">Reference proteome</keyword>
<evidence type="ECO:0000313" key="3">
    <source>
        <dbReference type="Proteomes" id="UP000267251"/>
    </source>
</evidence>